<organism evidence="3 4">
    <name type="scientific">Virgisporangium aurantiacum</name>
    <dbReference type="NCBI Taxonomy" id="175570"/>
    <lineage>
        <taxon>Bacteria</taxon>
        <taxon>Bacillati</taxon>
        <taxon>Actinomycetota</taxon>
        <taxon>Actinomycetes</taxon>
        <taxon>Micromonosporales</taxon>
        <taxon>Micromonosporaceae</taxon>
        <taxon>Virgisporangium</taxon>
    </lineage>
</organism>
<dbReference type="GO" id="GO:0016829">
    <property type="term" value="F:lyase activity"/>
    <property type="evidence" value="ECO:0007669"/>
    <property type="project" value="UniProtKB-KW"/>
</dbReference>
<dbReference type="Proteomes" id="UP000612585">
    <property type="component" value="Unassembled WGS sequence"/>
</dbReference>
<evidence type="ECO:0000256" key="1">
    <source>
        <dbReference type="ARBA" id="ARBA00022723"/>
    </source>
</evidence>
<keyword evidence="3" id="KW-0456">Lyase</keyword>
<dbReference type="InterPro" id="IPR004360">
    <property type="entry name" value="Glyas_Fos-R_dOase_dom"/>
</dbReference>
<accession>A0A8J3YZI5</accession>
<comment type="caution">
    <text evidence="3">The sequence shown here is derived from an EMBL/GenBank/DDBJ whole genome shotgun (WGS) entry which is preliminary data.</text>
</comment>
<dbReference type="AlphaFoldDB" id="A0A8J3YZI5"/>
<dbReference type="InterPro" id="IPR051785">
    <property type="entry name" value="MMCE/EMCE_epimerase"/>
</dbReference>
<reference evidence="3" key="1">
    <citation type="submission" date="2021-01" db="EMBL/GenBank/DDBJ databases">
        <title>Whole genome shotgun sequence of Virgisporangium aurantiacum NBRC 16421.</title>
        <authorList>
            <person name="Komaki H."/>
            <person name="Tamura T."/>
        </authorList>
    </citation>
    <scope>NUCLEOTIDE SEQUENCE</scope>
    <source>
        <strain evidence="3">NBRC 16421</strain>
    </source>
</reference>
<dbReference type="Gene3D" id="3.10.180.10">
    <property type="entry name" value="2,3-Dihydroxybiphenyl 1,2-Dioxygenase, domain 1"/>
    <property type="match status" value="1"/>
</dbReference>
<dbReference type="GO" id="GO:0046872">
    <property type="term" value="F:metal ion binding"/>
    <property type="evidence" value="ECO:0007669"/>
    <property type="project" value="UniProtKB-KW"/>
</dbReference>
<dbReference type="InterPro" id="IPR037523">
    <property type="entry name" value="VOC_core"/>
</dbReference>
<dbReference type="GO" id="GO:0046491">
    <property type="term" value="P:L-methylmalonyl-CoA metabolic process"/>
    <property type="evidence" value="ECO:0007669"/>
    <property type="project" value="TreeGrafter"/>
</dbReference>
<dbReference type="CDD" id="cd06587">
    <property type="entry name" value="VOC"/>
    <property type="match status" value="1"/>
</dbReference>
<dbReference type="SUPFAM" id="SSF54593">
    <property type="entry name" value="Glyoxalase/Bleomycin resistance protein/Dihydroxybiphenyl dioxygenase"/>
    <property type="match status" value="1"/>
</dbReference>
<dbReference type="Pfam" id="PF00903">
    <property type="entry name" value="Glyoxalase"/>
    <property type="match status" value="1"/>
</dbReference>
<dbReference type="PANTHER" id="PTHR43048:SF3">
    <property type="entry name" value="METHYLMALONYL-COA EPIMERASE, MITOCHONDRIAL"/>
    <property type="match status" value="1"/>
</dbReference>
<dbReference type="PROSITE" id="PS51819">
    <property type="entry name" value="VOC"/>
    <property type="match status" value="1"/>
</dbReference>
<feature type="domain" description="VOC" evidence="2">
    <location>
        <begin position="2"/>
        <end position="120"/>
    </location>
</feature>
<keyword evidence="4" id="KW-1185">Reference proteome</keyword>
<proteinExistence type="predicted"/>
<dbReference type="RefSeq" id="WP_203990716.1">
    <property type="nucleotide sequence ID" value="NZ_BOPG01000012.1"/>
</dbReference>
<dbReference type="GO" id="GO:0004493">
    <property type="term" value="F:methylmalonyl-CoA epimerase activity"/>
    <property type="evidence" value="ECO:0007669"/>
    <property type="project" value="TreeGrafter"/>
</dbReference>
<sequence length="134" mass="14472">MRMLHLGLRVTDLDRSLAFYSAVGYAERGRVPATPFGSLTMLQLPGDPFISLELVHDPARPVTDTGAVNHLIIQVDDMRAAVADLAAKGVPAEPPTDHGEGMWTAWLTDPDGYRIELVQWPPGHPAGMTAADFA</sequence>
<dbReference type="PANTHER" id="PTHR43048">
    <property type="entry name" value="METHYLMALONYL-COA EPIMERASE"/>
    <property type="match status" value="1"/>
</dbReference>
<gene>
    <name evidence="3" type="ORF">Vau01_024050</name>
</gene>
<keyword evidence="1" id="KW-0479">Metal-binding</keyword>
<protein>
    <submittedName>
        <fullName evidence="3">Lactoylglutathione lyase</fullName>
    </submittedName>
</protein>
<evidence type="ECO:0000313" key="4">
    <source>
        <dbReference type="Proteomes" id="UP000612585"/>
    </source>
</evidence>
<dbReference type="InterPro" id="IPR029068">
    <property type="entry name" value="Glyas_Bleomycin-R_OHBP_Dase"/>
</dbReference>
<name>A0A8J3YZI5_9ACTN</name>
<evidence type="ECO:0000259" key="2">
    <source>
        <dbReference type="PROSITE" id="PS51819"/>
    </source>
</evidence>
<dbReference type="EMBL" id="BOPG01000012">
    <property type="protein sequence ID" value="GIJ54889.1"/>
    <property type="molecule type" value="Genomic_DNA"/>
</dbReference>
<evidence type="ECO:0000313" key="3">
    <source>
        <dbReference type="EMBL" id="GIJ54889.1"/>
    </source>
</evidence>